<keyword evidence="8" id="KW-1185">Reference proteome</keyword>
<dbReference type="Proteomes" id="UP000294071">
    <property type="component" value="Unassembled WGS sequence"/>
</dbReference>
<feature type="region of interest" description="Disordered" evidence="5">
    <location>
        <begin position="68"/>
        <end position="93"/>
    </location>
</feature>
<gene>
    <name evidence="7" type="ORF">EUA93_20310</name>
</gene>
<protein>
    <submittedName>
        <fullName evidence="7">Peptidase</fullName>
    </submittedName>
</protein>
<evidence type="ECO:0000256" key="6">
    <source>
        <dbReference type="SAM" id="Phobius"/>
    </source>
</evidence>
<evidence type="ECO:0000313" key="8">
    <source>
        <dbReference type="Proteomes" id="UP000294071"/>
    </source>
</evidence>
<evidence type="ECO:0000256" key="4">
    <source>
        <dbReference type="ARBA" id="ARBA00023136"/>
    </source>
</evidence>
<name>A0A4Q2RNM8_9ACTN</name>
<accession>A0A4Q2RNM8</accession>
<sequence length="317" mass="32799">MRFNPKADISKGRVSDAGGRGGGGMSGGGMRVPIPGGMRAGGGIGGIVIVVLFVLLTQCTGGGGLTGGSGGGTGVDPQGQSGNPAGLSQDSDRYANCKTGADAETDVDCARKAVALSLEDYWATTLPEQGDTQFTPAQIITFSGAISTGCGQATSQVGPFYCPADQQVYLDTTFFEDVLENQLGGEGGDFVEPYVLGHEYGHHIQNLLGTMSRVKTQQGPDSDAVRLELQADCYAGMWTKAASGGDGIFLELDQGDIEEALDAAKTVGDDRIQQAGGQRVNPEGWTHGSSAQRMKWFSTGYEQGTLAACDTFSASTL</sequence>
<dbReference type="RefSeq" id="WP_129402161.1">
    <property type="nucleotide sequence ID" value="NZ_SDWT01000004.1"/>
</dbReference>
<keyword evidence="4 6" id="KW-0472">Membrane</keyword>
<dbReference type="InterPro" id="IPR007343">
    <property type="entry name" value="Uncharacterised_pept_Zn_put"/>
</dbReference>
<keyword evidence="3 6" id="KW-1133">Transmembrane helix</keyword>
<feature type="compositionally biased region" description="Polar residues" evidence="5">
    <location>
        <begin position="78"/>
        <end position="89"/>
    </location>
</feature>
<feature type="compositionally biased region" description="Gly residues" evidence="5">
    <location>
        <begin position="18"/>
        <end position="30"/>
    </location>
</feature>
<evidence type="ECO:0000256" key="3">
    <source>
        <dbReference type="ARBA" id="ARBA00022989"/>
    </source>
</evidence>
<comment type="caution">
    <text evidence="7">The sequence shown here is derived from an EMBL/GenBank/DDBJ whole genome shotgun (WGS) entry which is preliminary data.</text>
</comment>
<organism evidence="7 8">
    <name type="scientific">Nocardioides oleivorans</name>
    <dbReference type="NCBI Taxonomy" id="273676"/>
    <lineage>
        <taxon>Bacteria</taxon>
        <taxon>Bacillati</taxon>
        <taxon>Actinomycetota</taxon>
        <taxon>Actinomycetes</taxon>
        <taxon>Propionibacteriales</taxon>
        <taxon>Nocardioidaceae</taxon>
        <taxon>Nocardioides</taxon>
    </lineage>
</organism>
<proteinExistence type="predicted"/>
<feature type="transmembrane region" description="Helical" evidence="6">
    <location>
        <begin position="40"/>
        <end position="57"/>
    </location>
</feature>
<dbReference type="AlphaFoldDB" id="A0A4Q2RNM8"/>
<keyword evidence="2 6" id="KW-0812">Transmembrane</keyword>
<reference evidence="7 8" key="1">
    <citation type="submission" date="2019-01" db="EMBL/GenBank/DDBJ databases">
        <title>Novel species of Nocardioides.</title>
        <authorList>
            <person name="Liu Q."/>
            <person name="Xin Y.-H."/>
        </authorList>
    </citation>
    <scope>NUCLEOTIDE SEQUENCE [LARGE SCALE GENOMIC DNA]</scope>
    <source>
        <strain evidence="7 8">CGMCC 4.6882</strain>
    </source>
</reference>
<evidence type="ECO:0000313" key="7">
    <source>
        <dbReference type="EMBL" id="RYB90491.1"/>
    </source>
</evidence>
<comment type="subcellular location">
    <subcellularLocation>
        <location evidence="1">Membrane</location>
        <topology evidence="1">Single-pass membrane protein</topology>
    </subcellularLocation>
</comment>
<dbReference type="OrthoDB" id="9774900at2"/>
<evidence type="ECO:0000256" key="1">
    <source>
        <dbReference type="ARBA" id="ARBA00004167"/>
    </source>
</evidence>
<dbReference type="Pfam" id="PF04228">
    <property type="entry name" value="Zn_peptidase"/>
    <property type="match status" value="1"/>
</dbReference>
<dbReference type="PANTHER" id="PTHR30168">
    <property type="entry name" value="PUTATIVE MEMBRANE PROTEIN YPFJ"/>
    <property type="match status" value="1"/>
</dbReference>
<evidence type="ECO:0000256" key="5">
    <source>
        <dbReference type="SAM" id="MobiDB-lite"/>
    </source>
</evidence>
<feature type="region of interest" description="Disordered" evidence="5">
    <location>
        <begin position="1"/>
        <end position="30"/>
    </location>
</feature>
<dbReference type="EMBL" id="SDWT01000004">
    <property type="protein sequence ID" value="RYB90491.1"/>
    <property type="molecule type" value="Genomic_DNA"/>
</dbReference>
<evidence type="ECO:0000256" key="2">
    <source>
        <dbReference type="ARBA" id="ARBA00022692"/>
    </source>
</evidence>
<dbReference type="PANTHER" id="PTHR30168:SF0">
    <property type="entry name" value="INNER MEMBRANE PROTEIN"/>
    <property type="match status" value="1"/>
</dbReference>
<dbReference type="GO" id="GO:0016020">
    <property type="term" value="C:membrane"/>
    <property type="evidence" value="ECO:0007669"/>
    <property type="project" value="UniProtKB-SubCell"/>
</dbReference>